<dbReference type="EMBL" id="CP089984">
    <property type="protein sequence ID" value="WXB16849.1"/>
    <property type="molecule type" value="Genomic_DNA"/>
</dbReference>
<sequence>MINLLTLAALIRKELLQVSRDKRMLAVMLVVPIVQVTVFGYAANLELTLVRTVVVDENHTRQSHELAEALVAEHTFHMRYVPSVRDAEEALRDGTATAALVIPRDFSRHLGAEDTATVQILLDGSDPSQAQSALAAFEQFIAMRAHALSLEPAPARAIAAVPSVIAEPRLLFNPGLKSRLFMVPGTAAAVLIVVTAIVTAMGLTREREVGTMEQLLVTPMSSATLMVGKTIPYAMFGLVDETVILLAGNLLFDVPIRSLGVIFLATTAYLTSTLGIGLFVATFAKTQQQAIMAGFFILLPAVLLSGFLTSVDSMPAWIQPLTWIDPMRYFVEISRSVLLRHAGLRDVLGSLGALTVIGAALLAAASWQFRRQIK</sequence>
<dbReference type="Proteomes" id="UP001370348">
    <property type="component" value="Chromosome"/>
</dbReference>
<dbReference type="PROSITE" id="PS51012">
    <property type="entry name" value="ABC_TM2"/>
    <property type="match status" value="1"/>
</dbReference>
<keyword evidence="4" id="KW-1003">Cell membrane</keyword>
<name>A0ABZ2M0X8_9BACT</name>
<dbReference type="Gene3D" id="3.40.1710.10">
    <property type="entry name" value="abc type-2 transporter like domain"/>
    <property type="match status" value="1"/>
</dbReference>
<keyword evidence="3" id="KW-0813">Transport</keyword>
<dbReference type="InterPro" id="IPR013525">
    <property type="entry name" value="ABC2_TM"/>
</dbReference>
<evidence type="ECO:0000256" key="4">
    <source>
        <dbReference type="ARBA" id="ARBA00022475"/>
    </source>
</evidence>
<feature type="transmembrane region" description="Helical" evidence="8">
    <location>
        <begin position="215"/>
        <end position="239"/>
    </location>
</feature>
<organism evidence="10 11">
    <name type="scientific">Pendulispora albinea</name>
    <dbReference type="NCBI Taxonomy" id="2741071"/>
    <lineage>
        <taxon>Bacteria</taxon>
        <taxon>Pseudomonadati</taxon>
        <taxon>Myxococcota</taxon>
        <taxon>Myxococcia</taxon>
        <taxon>Myxococcales</taxon>
        <taxon>Sorangiineae</taxon>
        <taxon>Pendulisporaceae</taxon>
        <taxon>Pendulispora</taxon>
    </lineage>
</organism>
<feature type="transmembrane region" description="Helical" evidence="8">
    <location>
        <begin position="290"/>
        <end position="311"/>
    </location>
</feature>
<dbReference type="PANTHER" id="PTHR30294">
    <property type="entry name" value="MEMBRANE COMPONENT OF ABC TRANSPORTER YHHJ-RELATED"/>
    <property type="match status" value="1"/>
</dbReference>
<evidence type="ECO:0000259" key="9">
    <source>
        <dbReference type="PROSITE" id="PS51012"/>
    </source>
</evidence>
<feature type="domain" description="ABC transmembrane type-2" evidence="9">
    <location>
        <begin position="130"/>
        <end position="372"/>
    </location>
</feature>
<evidence type="ECO:0000313" key="10">
    <source>
        <dbReference type="EMBL" id="WXB16849.1"/>
    </source>
</evidence>
<dbReference type="Pfam" id="PF12698">
    <property type="entry name" value="ABC2_membrane_3"/>
    <property type="match status" value="1"/>
</dbReference>
<dbReference type="RefSeq" id="WP_394826479.1">
    <property type="nucleotide sequence ID" value="NZ_CP089984.1"/>
</dbReference>
<evidence type="ECO:0000313" key="11">
    <source>
        <dbReference type="Proteomes" id="UP001370348"/>
    </source>
</evidence>
<evidence type="ECO:0000256" key="2">
    <source>
        <dbReference type="ARBA" id="ARBA00007783"/>
    </source>
</evidence>
<feature type="transmembrane region" description="Helical" evidence="8">
    <location>
        <begin position="180"/>
        <end position="203"/>
    </location>
</feature>
<keyword evidence="7 8" id="KW-0472">Membrane</keyword>
<dbReference type="InterPro" id="IPR051449">
    <property type="entry name" value="ABC-2_transporter_component"/>
</dbReference>
<evidence type="ECO:0000256" key="6">
    <source>
        <dbReference type="ARBA" id="ARBA00022989"/>
    </source>
</evidence>
<reference evidence="10 11" key="1">
    <citation type="submission" date="2021-12" db="EMBL/GenBank/DDBJ databases">
        <title>Discovery of the Pendulisporaceae a myxobacterial family with distinct sporulation behavior and unique specialized metabolism.</title>
        <authorList>
            <person name="Garcia R."/>
            <person name="Popoff A."/>
            <person name="Bader C.D."/>
            <person name="Loehr J."/>
            <person name="Walesch S."/>
            <person name="Walt C."/>
            <person name="Boldt J."/>
            <person name="Bunk B."/>
            <person name="Haeckl F.J.F.P.J."/>
            <person name="Gunesch A.P."/>
            <person name="Birkelbach J."/>
            <person name="Nuebel U."/>
            <person name="Pietschmann T."/>
            <person name="Bach T."/>
            <person name="Mueller R."/>
        </authorList>
    </citation>
    <scope>NUCLEOTIDE SEQUENCE [LARGE SCALE GENOMIC DNA]</scope>
    <source>
        <strain evidence="10 11">MSr11954</strain>
    </source>
</reference>
<comment type="subcellular location">
    <subcellularLocation>
        <location evidence="1">Cell membrane</location>
        <topology evidence="1">Multi-pass membrane protein</topology>
    </subcellularLocation>
</comment>
<evidence type="ECO:0000256" key="3">
    <source>
        <dbReference type="ARBA" id="ARBA00022448"/>
    </source>
</evidence>
<evidence type="ECO:0000256" key="7">
    <source>
        <dbReference type="ARBA" id="ARBA00023136"/>
    </source>
</evidence>
<evidence type="ECO:0000256" key="5">
    <source>
        <dbReference type="ARBA" id="ARBA00022692"/>
    </source>
</evidence>
<gene>
    <name evidence="10" type="ORF">LZC94_06120</name>
</gene>
<keyword evidence="6 8" id="KW-1133">Transmembrane helix</keyword>
<feature type="transmembrane region" description="Helical" evidence="8">
    <location>
        <begin position="259"/>
        <end position="283"/>
    </location>
</feature>
<evidence type="ECO:0000256" key="8">
    <source>
        <dbReference type="SAM" id="Phobius"/>
    </source>
</evidence>
<protein>
    <submittedName>
        <fullName evidence="10">ABC transporter permease</fullName>
    </submittedName>
</protein>
<dbReference type="InterPro" id="IPR047817">
    <property type="entry name" value="ABC2_TM_bact-type"/>
</dbReference>
<evidence type="ECO:0000256" key="1">
    <source>
        <dbReference type="ARBA" id="ARBA00004651"/>
    </source>
</evidence>
<accession>A0ABZ2M0X8</accession>
<proteinExistence type="inferred from homology"/>
<comment type="similarity">
    <text evidence="2">Belongs to the ABC-2 integral membrane protein family.</text>
</comment>
<keyword evidence="5 8" id="KW-0812">Transmembrane</keyword>
<keyword evidence="11" id="KW-1185">Reference proteome</keyword>
<dbReference type="PANTHER" id="PTHR30294:SF29">
    <property type="entry name" value="MULTIDRUG ABC TRANSPORTER PERMEASE YBHS-RELATED"/>
    <property type="match status" value="1"/>
</dbReference>
<feature type="transmembrane region" description="Helical" evidence="8">
    <location>
        <begin position="347"/>
        <end position="367"/>
    </location>
</feature>